<evidence type="ECO:0000313" key="1">
    <source>
        <dbReference type="EMBL" id="AFM41463.1"/>
    </source>
</evidence>
<reference evidence="1 2" key="1">
    <citation type="journal article" date="2012" name="J. Bacteriol.">
        <title>Complete genome sequences of Desulfosporosinus orientis DSM765T, Desulfosporosinus youngiae DSM17734T, Desulfosporosinus meridiei DSM13257T, and Desulfosporosinus acidiphilus DSM22704T.</title>
        <authorList>
            <person name="Pester M."/>
            <person name="Brambilla E."/>
            <person name="Alazard D."/>
            <person name="Rattei T."/>
            <person name="Weinmaier T."/>
            <person name="Han J."/>
            <person name="Lucas S."/>
            <person name="Lapidus A."/>
            <person name="Cheng J.F."/>
            <person name="Goodwin L."/>
            <person name="Pitluck S."/>
            <person name="Peters L."/>
            <person name="Ovchinnikova G."/>
            <person name="Teshima H."/>
            <person name="Detter J.C."/>
            <person name="Han C.S."/>
            <person name="Tapia R."/>
            <person name="Land M.L."/>
            <person name="Hauser L."/>
            <person name="Kyrpides N.C."/>
            <person name="Ivanova N.N."/>
            <person name="Pagani I."/>
            <person name="Huntmann M."/>
            <person name="Wei C.L."/>
            <person name="Davenport K.W."/>
            <person name="Daligault H."/>
            <person name="Chain P.S."/>
            <person name="Chen A."/>
            <person name="Mavromatis K."/>
            <person name="Markowitz V."/>
            <person name="Szeto E."/>
            <person name="Mikhailova N."/>
            <person name="Pati A."/>
            <person name="Wagner M."/>
            <person name="Woyke T."/>
            <person name="Ollivier B."/>
            <person name="Klenk H.P."/>
            <person name="Spring S."/>
            <person name="Loy A."/>
        </authorList>
    </citation>
    <scope>NUCLEOTIDE SEQUENCE [LARGE SCALE GENOMIC DNA]</scope>
    <source>
        <strain evidence="2">DSM 22704 / JCM 16185 / SJ4</strain>
    </source>
</reference>
<evidence type="ECO:0000313" key="2">
    <source>
        <dbReference type="Proteomes" id="UP000002892"/>
    </source>
</evidence>
<dbReference type="KEGG" id="dai:Desaci_2519"/>
<proteinExistence type="predicted"/>
<dbReference type="Proteomes" id="UP000002892">
    <property type="component" value="Chromosome"/>
</dbReference>
<organism evidence="1 2">
    <name type="scientific">Desulfosporosinus acidiphilus (strain DSM 22704 / JCM 16185 / SJ4)</name>
    <dbReference type="NCBI Taxonomy" id="646529"/>
    <lineage>
        <taxon>Bacteria</taxon>
        <taxon>Bacillati</taxon>
        <taxon>Bacillota</taxon>
        <taxon>Clostridia</taxon>
        <taxon>Eubacteriales</taxon>
        <taxon>Desulfitobacteriaceae</taxon>
        <taxon>Desulfosporosinus</taxon>
    </lineage>
</organism>
<dbReference type="STRING" id="646529.Desaci_2519"/>
<name>I4D6N9_DESAJ</name>
<protein>
    <submittedName>
        <fullName evidence="1">Uncharacterized protein</fullName>
    </submittedName>
</protein>
<dbReference type="EMBL" id="CP003639">
    <property type="protein sequence ID" value="AFM41463.1"/>
    <property type="molecule type" value="Genomic_DNA"/>
</dbReference>
<dbReference type="HOGENOM" id="CLU_2301238_0_0_9"/>
<keyword evidence="2" id="KW-1185">Reference proteome</keyword>
<sequence length="100" mass="11701">MSFVKLLYPLKSVGKRVYIRKNYFGKLVNCYRKNVYHIERRLKKLSDGKVNPIYSTGQVIRPVLLGFLRFFKAEQLTDILWLQLTEQISSGAIKKVIHNA</sequence>
<accession>I4D6N9</accession>
<dbReference type="AlphaFoldDB" id="I4D6N9"/>
<gene>
    <name evidence="1" type="ordered locus">Desaci_2519</name>
</gene>
<dbReference type="OrthoDB" id="1799448at2"/>